<feature type="compositionally biased region" description="Low complexity" evidence="1">
    <location>
        <begin position="486"/>
        <end position="497"/>
    </location>
</feature>
<feature type="compositionally biased region" description="Polar residues" evidence="1">
    <location>
        <begin position="2726"/>
        <end position="2740"/>
    </location>
</feature>
<feature type="region of interest" description="Disordered" evidence="1">
    <location>
        <begin position="1732"/>
        <end position="1875"/>
    </location>
</feature>
<comment type="caution">
    <text evidence="2">The sequence shown here is derived from an EMBL/GenBank/DDBJ whole genome shotgun (WGS) entry which is preliminary data.</text>
</comment>
<feature type="region of interest" description="Disordered" evidence="1">
    <location>
        <begin position="674"/>
        <end position="706"/>
    </location>
</feature>
<feature type="compositionally biased region" description="Polar residues" evidence="1">
    <location>
        <begin position="1428"/>
        <end position="1457"/>
    </location>
</feature>
<feature type="region of interest" description="Disordered" evidence="1">
    <location>
        <begin position="991"/>
        <end position="1034"/>
    </location>
</feature>
<feature type="compositionally biased region" description="Gly residues" evidence="1">
    <location>
        <begin position="2253"/>
        <end position="2266"/>
    </location>
</feature>
<feature type="compositionally biased region" description="Basic and acidic residues" evidence="1">
    <location>
        <begin position="2400"/>
        <end position="2409"/>
    </location>
</feature>
<feature type="compositionally biased region" description="Polar residues" evidence="1">
    <location>
        <begin position="2542"/>
        <end position="2555"/>
    </location>
</feature>
<feature type="compositionally biased region" description="Basic and acidic residues" evidence="1">
    <location>
        <begin position="1059"/>
        <end position="1094"/>
    </location>
</feature>
<feature type="compositionally biased region" description="Basic and acidic residues" evidence="1">
    <location>
        <begin position="364"/>
        <end position="379"/>
    </location>
</feature>
<feature type="region of interest" description="Disordered" evidence="1">
    <location>
        <begin position="1188"/>
        <end position="1214"/>
    </location>
</feature>
<feature type="compositionally biased region" description="Gly residues" evidence="1">
    <location>
        <begin position="347"/>
        <end position="359"/>
    </location>
</feature>
<feature type="compositionally biased region" description="Low complexity" evidence="1">
    <location>
        <begin position="1290"/>
        <end position="1311"/>
    </location>
</feature>
<feature type="compositionally biased region" description="Basic and acidic residues" evidence="1">
    <location>
        <begin position="1502"/>
        <end position="1517"/>
    </location>
</feature>
<feature type="region of interest" description="Disordered" evidence="1">
    <location>
        <begin position="2082"/>
        <end position="2115"/>
    </location>
</feature>
<feature type="region of interest" description="Disordered" evidence="1">
    <location>
        <begin position="2163"/>
        <end position="2326"/>
    </location>
</feature>
<feature type="compositionally biased region" description="Low complexity" evidence="1">
    <location>
        <begin position="2591"/>
        <end position="2607"/>
    </location>
</feature>
<feature type="compositionally biased region" description="Basic and acidic residues" evidence="1">
    <location>
        <begin position="2216"/>
        <end position="2226"/>
    </location>
</feature>
<feature type="compositionally biased region" description="Basic and acidic residues" evidence="1">
    <location>
        <begin position="1196"/>
        <end position="1214"/>
    </location>
</feature>
<feature type="compositionally biased region" description="Low complexity" evidence="1">
    <location>
        <begin position="151"/>
        <end position="165"/>
    </location>
</feature>
<feature type="region of interest" description="Disordered" evidence="1">
    <location>
        <begin position="149"/>
        <end position="267"/>
    </location>
</feature>
<feature type="region of interest" description="Disordered" evidence="1">
    <location>
        <begin position="1239"/>
        <end position="1311"/>
    </location>
</feature>
<feature type="compositionally biased region" description="Basic and acidic residues" evidence="1">
    <location>
        <begin position="1809"/>
        <end position="1825"/>
    </location>
</feature>
<feature type="compositionally biased region" description="Basic and acidic residues" evidence="1">
    <location>
        <begin position="43"/>
        <end position="53"/>
    </location>
</feature>
<feature type="compositionally biased region" description="Polar residues" evidence="1">
    <location>
        <begin position="1267"/>
        <end position="1289"/>
    </location>
</feature>
<feature type="region of interest" description="Disordered" evidence="1">
    <location>
        <begin position="1398"/>
        <end position="1551"/>
    </location>
</feature>
<dbReference type="STRING" id="5486.A0A367XSQ8"/>
<feature type="region of interest" description="Disordered" evidence="1">
    <location>
        <begin position="1049"/>
        <end position="1101"/>
    </location>
</feature>
<feature type="compositionally biased region" description="Polar residues" evidence="1">
    <location>
        <begin position="2608"/>
        <end position="2635"/>
    </location>
</feature>
<feature type="region of interest" description="Disordered" evidence="1">
    <location>
        <begin position="910"/>
        <end position="962"/>
    </location>
</feature>
<feature type="compositionally biased region" description="Polar residues" evidence="1">
    <location>
        <begin position="2748"/>
        <end position="2759"/>
    </location>
</feature>
<protein>
    <submittedName>
        <fullName evidence="2">Uncharacterized protein</fullName>
    </submittedName>
</protein>
<feature type="compositionally biased region" description="Polar residues" evidence="1">
    <location>
        <begin position="1991"/>
        <end position="2003"/>
    </location>
</feature>
<feature type="compositionally biased region" description="Basic and acidic residues" evidence="1">
    <location>
        <begin position="1115"/>
        <end position="1135"/>
    </location>
</feature>
<feature type="region of interest" description="Disordered" evidence="1">
    <location>
        <begin position="2035"/>
        <end position="2060"/>
    </location>
</feature>
<feature type="compositionally biased region" description="Low complexity" evidence="1">
    <location>
        <begin position="68"/>
        <end position="96"/>
    </location>
</feature>
<feature type="compositionally biased region" description="Basic and acidic residues" evidence="1">
    <location>
        <begin position="317"/>
        <end position="332"/>
    </location>
</feature>
<sequence length="2788" mass="287097">MSSSDGKFFSKMKNAFKSDKKDSSAPSSPTTPKKTSKTTDTPSKSHENVIDEAYDEGRKFFHLKHKSGAGAATADSKSKSATGATTGATSTGTTTGENHKDILKEAYDEGRKLFHFHQKHGKSASTPTQHHGEQFAAGAAGVGVGAGAGAAGVAAATAAGGRNAATSTSGHYGNDKEVLAESSVGRVVTSPPKRSREPIDPANPGDFANSKQPTDPSVVSSGKAESDVQPGIQDDGDQKYTEGAKTVEGEGKFFDPKDTQGGVLGATSGSALATHEYNEKTKAEYNDLSHLKTKPSAYQDNTRGTGPAVEDDFDFQAIKDEAYEEGNKKGRSEFQSSTLKDRIESGGAVGAGAGAGAGAAGAHSKVDPSKQKEIHEENKSAYNPDGVTGILEQNQHKAASTGANQTKSSTGGAVPSNQYQSKDSTRGSAPSNQYQSKDSTGVSSGGAAGDAAAATGAAGAKTTSAVGAGAVAGSSALAAGIVAAAGSGSDASSGATANQYDNRQADAADDERISDLDRQLKSTEDKIGNLKAQPSNASNYAVRDEPIQAPKLQDIGDEDEAVSSSGTSAGTGVGAGATGALGAAAAYLGLKKGSSATDNDAYATGEGNAAHDSAYSTGQRKAVQDSAYAAGQKKAAQDSAYQQGQVSGANAGGQDVGFVHGTVAGAGVAGQKKAAQDAAYTQGHATSANTAGQTKATQDASYSQGQASGITDEAYKAGYQQGKDIYQGIDKNSTQYRDALLKDDQTKTLDPNAGGSAAQTGGLFQSTKDAAVGATAAVTGALGLGAAAGASSFDDKNQGVAKDAYSTGKAQGQRDAKTTGGYASYEDDITKDAYQAGKDKALSEKNATTGAVGTTGSSNTSYLAAAGAAVGGAVGAVGAALTGKSDKEQDVEDSLIEDAEKVDPAIAKLPAHKTNEAQLHAERTLGPHATRTEKDVVYSNEDKEWERETDEYNKKHGFRNPKESLLQEAEDADPAIDKLPAHKTNKKALAQETTLGRNADPAEKDIVYSNEDREWERETDAYNKKHGFSNPKESLLQEAEDVDPAIAKLPGHKTNKAQLRAEKTLGPHATRTEKDVVYTNEDKEWERETDEYNKKHGFGNPKESLLQEAEEADPAIDKLPAHKTNKKELRKEETLGRNATALEENVVYSNEDKEWERETDAYNKQHGFSNPKESFLQEAEDADPAIAKLPGHKTNKKELEQEKTLSHDATLGEREVVETNELNEWEREAEDYNVKHGFVDPKESLLQEAEDSDPRISKLPAYGSSGKVPTTSKDVSGSTGASSHGANVGSTVAATDASHDATSSPSKGGYLAAAGAALGGAVGYAFGGNKDKEHDADADTAVKDTGNADANIASLPAHKVNEDELRRETTLGPGATFEEKELVNANNRKLWEKETDDYNKKHGFDAPKESLLQEAEDHDANIAKLPAHSTSGTFPASSKDASGSTRYQQQPHGSSVPSGAAGTASGVGKDAASSSPSKGGYLAAAGAAIGGAVGYAFGGNSKQHDDSLVENAEKSDSKIASLPAHKVDEKDLKRETTLGPNATFDEKETVNANNRKLWEQETDQYNKAHGFGAPKEGLLEEAEDHDARIAGLPAHKVNQQELKRETTLGRNPTFEEKETVNANDRKLWEKETEDYNKKHGFDRPTESLIKEAEDADPRIKGIPSYKTDKNELREETTLGADATVTEKEVVASNDRKLWEKETEEYNKRHGFTGQTESLIAVAEDADPSIAKLPSYKGDTKGAKMASITQQGSDVQKLPDNNRNARHPQLSKSLAGSSASGAAAGAAAATGATVEATKKGDSGLDSVGLNERELYEEGHKKGKLETDSTVYSEAQLPGHRRTVSGASYNATKPIGESELPEPDLDESYKGKGDSSSLPIGVAAAAVGAGAGVAAAESKGSSGSKGTSSTLDPQLKQQLHAAGHAQGKNHAYSGLQSKGAAGTSGFGSDLQQTSYDTGYAQGTKGAPVGSDLKQTSYDSGYAQGTKGAPAGSDLQQTSYDIGYSQGSKGVPAVGAAGGAAAGLDSKLKQDLYEHGYAKGSTEAKQSRDALRTGGAYSNPVGTNHREAAVIGSIGGLAAGAAGASAIGGNGSHNQSQPSQDAYGGTIGQTKDARNGDESLVVEVIGIEDRDEALRTAKKASKKLDDKGVDLTTGKLVINANTKEIYKDDNASAYHTPGSSELGPHSATTSSPPSVGHSRSLSNTSGDSNKLDAYQQTEAAKKRLAEAARKNVSSTQKHPQGSASGLTPVEVAALSAGGGGGAAAAGVAGGHHESRASQPTDISVSKEATGAGAAAVASPPQKHAYPDASDSAGQPPIKKQDTNDAPDAVEDDEIFVNVKGIKDNNLATKIARTAVARLQKTHAAVVANVKELQVDASSGIVRDEHGVEIAQYPDLAMDKINSKRVASHEAKSSAEGTRSPTQSTKSPSQSTKSPTQSSKSPSHAYHSHSNHYGQGSPTLREGKKDHIPPTGVSSGSALAGATSGGLAAAAAAAAIRKSNDSDRPNITTSTPPPPSADTTTSESLRGSNKSAVEPSAVSSAAHGSSYPSHSGAAPSSSRGVVDTTGATTSSSGKSTIPGFNFAGIPGFSGVPDDAYSSGQSKGSSASAGYSEPSTSGGVGASSNPTVSSSDYKTASTNGYDDLTKALKYPTKEPVSPSLHATQQQHVPGVSGSAGPSNADSGNYALDTSRTKDHIPSASAGAGLAAGAGAGAAGIAGTPRSGVKSGEVPKTSSPEASSVRQASSRVGGDTASGGNLNAQSTKLKATAQDEDPNSSFSFAETSTYSMPGTWSN</sequence>
<feature type="compositionally biased region" description="Polar residues" evidence="1">
    <location>
        <begin position="209"/>
        <end position="220"/>
    </location>
</feature>
<feature type="compositionally biased region" description="Polar residues" evidence="1">
    <location>
        <begin position="2183"/>
        <end position="2205"/>
    </location>
</feature>
<feature type="compositionally biased region" description="Gly residues" evidence="1">
    <location>
        <begin position="1488"/>
        <end position="1497"/>
    </location>
</feature>
<feature type="compositionally biased region" description="Low complexity" evidence="1">
    <location>
        <begin position="1889"/>
        <end position="1908"/>
    </location>
</feature>
<feature type="compositionally biased region" description="Polar residues" evidence="1">
    <location>
        <begin position="2228"/>
        <end position="2242"/>
    </location>
</feature>
<proteinExistence type="predicted"/>
<feature type="compositionally biased region" description="Polar residues" evidence="1">
    <location>
        <begin position="391"/>
        <end position="437"/>
    </location>
</feature>
<feature type="compositionally biased region" description="Polar residues" evidence="1">
    <location>
        <begin position="639"/>
        <end position="648"/>
    </location>
</feature>
<reference evidence="2 3" key="1">
    <citation type="submission" date="2018-06" db="EMBL/GenBank/DDBJ databases">
        <title>Whole genome sequencing of Candida tropicalis (genome annotated by CSBL at Korea University).</title>
        <authorList>
            <person name="Ahn J."/>
        </authorList>
    </citation>
    <scope>NUCLEOTIDE SEQUENCE [LARGE SCALE GENOMIC DNA]</scope>
    <source>
        <strain evidence="2 3">ATCC 20962</strain>
    </source>
</reference>
<feature type="compositionally biased region" description="Polar residues" evidence="1">
    <location>
        <begin position="1746"/>
        <end position="1761"/>
    </location>
</feature>
<feature type="compositionally biased region" description="Gly residues" evidence="1">
    <location>
        <begin position="2700"/>
        <end position="2710"/>
    </location>
</feature>
<dbReference type="EMBL" id="QLNQ01000029">
    <property type="protein sequence ID" value="RCK56604.1"/>
    <property type="molecule type" value="Genomic_DNA"/>
</dbReference>
<feature type="region of interest" description="Disordered" evidence="1">
    <location>
        <begin position="486"/>
        <end position="574"/>
    </location>
</feature>
<feature type="compositionally biased region" description="Low complexity" evidence="1">
    <location>
        <begin position="1770"/>
        <end position="1794"/>
    </location>
</feature>
<accession>A0A367XSQ8</accession>
<dbReference type="Proteomes" id="UP000253472">
    <property type="component" value="Unassembled WGS sequence"/>
</dbReference>
<feature type="compositionally biased region" description="Basic and acidic residues" evidence="1">
    <location>
        <begin position="1000"/>
        <end position="1023"/>
    </location>
</feature>
<feature type="compositionally biased region" description="Basic and acidic residues" evidence="1">
    <location>
        <begin position="503"/>
        <end position="528"/>
    </location>
</feature>
<feature type="region of interest" description="Disordered" evidence="1">
    <location>
        <begin position="286"/>
        <end position="466"/>
    </location>
</feature>
<evidence type="ECO:0000256" key="1">
    <source>
        <dbReference type="SAM" id="MobiDB-lite"/>
    </source>
</evidence>
<feature type="region of interest" description="Disordered" evidence="1">
    <location>
        <begin position="1889"/>
        <end position="2003"/>
    </location>
</feature>
<feature type="compositionally biased region" description="Polar residues" evidence="1">
    <location>
        <begin position="2769"/>
        <end position="2788"/>
    </location>
</feature>
<evidence type="ECO:0000313" key="3">
    <source>
        <dbReference type="Proteomes" id="UP000253472"/>
    </source>
</evidence>
<feature type="compositionally biased region" description="Basic and acidic residues" evidence="1">
    <location>
        <begin position="1525"/>
        <end position="1536"/>
    </location>
</feature>
<organism evidence="2 3">
    <name type="scientific">Candida viswanathii</name>
    <dbReference type="NCBI Taxonomy" id="5486"/>
    <lineage>
        <taxon>Eukaryota</taxon>
        <taxon>Fungi</taxon>
        <taxon>Dikarya</taxon>
        <taxon>Ascomycota</taxon>
        <taxon>Saccharomycotina</taxon>
        <taxon>Pichiomycetes</taxon>
        <taxon>Debaryomycetaceae</taxon>
        <taxon>Candida/Lodderomyces clade</taxon>
        <taxon>Candida</taxon>
    </lineage>
</organism>
<name>A0A367XSQ8_9ASCO</name>
<feature type="compositionally biased region" description="Basic and acidic residues" evidence="1">
    <location>
        <begin position="1601"/>
        <end position="1659"/>
    </location>
</feature>
<gene>
    <name evidence="2" type="ORF">Cantr_05606</name>
</gene>
<feature type="region of interest" description="Disordered" evidence="1">
    <location>
        <begin position="742"/>
        <end position="761"/>
    </location>
</feature>
<feature type="compositionally biased region" description="Basic and acidic residues" evidence="1">
    <location>
        <begin position="236"/>
        <end position="258"/>
    </location>
</feature>
<feature type="compositionally biased region" description="Polar residues" evidence="1">
    <location>
        <begin position="683"/>
        <end position="706"/>
    </location>
</feature>
<feature type="region of interest" description="Disordered" evidence="1">
    <location>
        <begin position="789"/>
        <end position="824"/>
    </location>
</feature>
<feature type="compositionally biased region" description="Low complexity" evidence="1">
    <location>
        <begin position="2527"/>
        <end position="2538"/>
    </location>
</feature>
<feature type="region of interest" description="Disordered" evidence="1">
    <location>
        <begin position="1592"/>
        <end position="1680"/>
    </location>
</feature>
<feature type="region of interest" description="Disordered" evidence="1">
    <location>
        <begin position="596"/>
        <end position="654"/>
    </location>
</feature>
<keyword evidence="3" id="KW-1185">Reference proteome</keyword>
<evidence type="ECO:0000313" key="2">
    <source>
        <dbReference type="EMBL" id="RCK56604.1"/>
    </source>
</evidence>
<feature type="compositionally biased region" description="Basic and acidic residues" evidence="1">
    <location>
        <begin position="1666"/>
        <end position="1676"/>
    </location>
</feature>
<feature type="compositionally biased region" description="Low complexity" evidence="1">
    <location>
        <begin position="2560"/>
        <end position="2572"/>
    </location>
</feature>
<feature type="region of interest" description="Disordered" evidence="1">
    <location>
        <begin position="1"/>
        <end position="53"/>
    </location>
</feature>
<feature type="compositionally biased region" description="Low complexity" evidence="1">
    <location>
        <begin position="2285"/>
        <end position="2294"/>
    </location>
</feature>
<feature type="compositionally biased region" description="Low complexity" evidence="1">
    <location>
        <begin position="24"/>
        <end position="42"/>
    </location>
</feature>
<feature type="region of interest" description="Disordered" evidence="1">
    <location>
        <begin position="2400"/>
        <end position="2788"/>
    </location>
</feature>
<dbReference type="OrthoDB" id="4026843at2759"/>
<feature type="compositionally biased region" description="Low complexity" evidence="1">
    <location>
        <begin position="2470"/>
        <end position="2491"/>
    </location>
</feature>
<feature type="compositionally biased region" description="Low complexity" evidence="1">
    <location>
        <begin position="449"/>
        <end position="466"/>
    </location>
</feature>
<feature type="compositionally biased region" description="Basic and acidic residues" evidence="1">
    <location>
        <begin position="1398"/>
        <end position="1408"/>
    </location>
</feature>
<feature type="compositionally biased region" description="Low complexity" evidence="1">
    <location>
        <begin position="2416"/>
        <end position="2439"/>
    </location>
</feature>
<feature type="region of interest" description="Disordered" evidence="1">
    <location>
        <begin position="66"/>
        <end position="99"/>
    </location>
</feature>
<feature type="compositionally biased region" description="Basic and acidic residues" evidence="1">
    <location>
        <begin position="913"/>
        <end position="954"/>
    </location>
</feature>
<feature type="region of interest" description="Disordered" evidence="1">
    <location>
        <begin position="1113"/>
        <end position="1137"/>
    </location>
</feature>